<evidence type="ECO:0000313" key="1">
    <source>
        <dbReference type="EMBL" id="KAG7505618.1"/>
    </source>
</evidence>
<comment type="caution">
    <text evidence="1">The sequence shown here is derived from an EMBL/GenBank/DDBJ whole genome shotgun (WGS) entry which is preliminary data.</text>
</comment>
<evidence type="ECO:0000313" key="2">
    <source>
        <dbReference type="Proteomes" id="UP000693946"/>
    </source>
</evidence>
<name>A0AAV6RM02_SOLSE</name>
<sequence length="72" mass="8152">MSATLRHPARLFQFVALNHTENDSKDSPLSPRTAKTSNSVTEFLMDHVTEEEKDDAPGLRCFYDLQCSYGKC</sequence>
<dbReference type="Proteomes" id="UP000693946">
    <property type="component" value="Linkage Group LG19"/>
</dbReference>
<organism evidence="1 2">
    <name type="scientific">Solea senegalensis</name>
    <name type="common">Senegalese sole</name>
    <dbReference type="NCBI Taxonomy" id="28829"/>
    <lineage>
        <taxon>Eukaryota</taxon>
        <taxon>Metazoa</taxon>
        <taxon>Chordata</taxon>
        <taxon>Craniata</taxon>
        <taxon>Vertebrata</taxon>
        <taxon>Euteleostomi</taxon>
        <taxon>Actinopterygii</taxon>
        <taxon>Neopterygii</taxon>
        <taxon>Teleostei</taxon>
        <taxon>Neoteleostei</taxon>
        <taxon>Acanthomorphata</taxon>
        <taxon>Carangaria</taxon>
        <taxon>Pleuronectiformes</taxon>
        <taxon>Pleuronectoidei</taxon>
        <taxon>Soleidae</taxon>
        <taxon>Solea</taxon>
    </lineage>
</organism>
<protein>
    <submittedName>
        <fullName evidence="1">Uncharacterized protein</fullName>
    </submittedName>
</protein>
<gene>
    <name evidence="1" type="ORF">JOB18_035958</name>
</gene>
<proteinExistence type="predicted"/>
<reference evidence="1 2" key="1">
    <citation type="journal article" date="2021" name="Sci. Rep.">
        <title>Chromosome anchoring in Senegalese sole (Solea senegalensis) reveals sex-associated markers and genome rearrangements in flatfish.</title>
        <authorList>
            <person name="Guerrero-Cozar I."/>
            <person name="Gomez-Garrido J."/>
            <person name="Berbel C."/>
            <person name="Martinez-Blanch J.F."/>
            <person name="Alioto T."/>
            <person name="Claros M.G."/>
            <person name="Gagnaire P.A."/>
            <person name="Manchado M."/>
        </authorList>
    </citation>
    <scope>NUCLEOTIDE SEQUENCE [LARGE SCALE GENOMIC DNA]</scope>
    <source>
        <strain evidence="1">Sse05_10M</strain>
    </source>
</reference>
<dbReference type="EMBL" id="JAGKHQ010000011">
    <property type="protein sequence ID" value="KAG7505618.1"/>
    <property type="molecule type" value="Genomic_DNA"/>
</dbReference>
<keyword evidence="2" id="KW-1185">Reference proteome</keyword>
<accession>A0AAV6RM02</accession>
<dbReference type="AlphaFoldDB" id="A0AAV6RM02"/>